<dbReference type="Pfam" id="PF00009">
    <property type="entry name" value="GTP_EFTU"/>
    <property type="match status" value="1"/>
</dbReference>
<dbReference type="InterPro" id="IPR009000">
    <property type="entry name" value="Transl_B-barrel_sf"/>
</dbReference>
<keyword evidence="2" id="KW-0507">mRNA processing</keyword>
<keyword evidence="4" id="KW-0342">GTP-binding</keyword>
<dbReference type="SUPFAM" id="SSF52540">
    <property type="entry name" value="P-loop containing nucleoside triphosphate hydrolases"/>
    <property type="match status" value="1"/>
</dbReference>
<dbReference type="FunFam" id="3.30.70.870:FF:000002">
    <property type="entry name" value="Translation elongation factor 2"/>
    <property type="match status" value="1"/>
</dbReference>
<dbReference type="RefSeq" id="XP_022457582.1">
    <property type="nucleotide sequence ID" value="XM_022603731.1"/>
</dbReference>
<organism evidence="10 11">
    <name type="scientific">Kuraishia capsulata CBS 1993</name>
    <dbReference type="NCBI Taxonomy" id="1382522"/>
    <lineage>
        <taxon>Eukaryota</taxon>
        <taxon>Fungi</taxon>
        <taxon>Dikarya</taxon>
        <taxon>Ascomycota</taxon>
        <taxon>Saccharomycotina</taxon>
        <taxon>Pichiomycetes</taxon>
        <taxon>Pichiales</taxon>
        <taxon>Pichiaceae</taxon>
        <taxon>Kuraishia</taxon>
    </lineage>
</organism>
<evidence type="ECO:0000256" key="3">
    <source>
        <dbReference type="ARBA" id="ARBA00022741"/>
    </source>
</evidence>
<dbReference type="CDD" id="cd04167">
    <property type="entry name" value="Snu114p"/>
    <property type="match status" value="1"/>
</dbReference>
<evidence type="ECO:0000256" key="1">
    <source>
        <dbReference type="ARBA" id="ARBA00004123"/>
    </source>
</evidence>
<dbReference type="Gene3D" id="2.40.30.10">
    <property type="entry name" value="Translation factors"/>
    <property type="match status" value="1"/>
</dbReference>
<dbReference type="GO" id="GO:0000388">
    <property type="term" value="P:spliceosome conformational change to release U4 (or U4atac) and U1 (or U11)"/>
    <property type="evidence" value="ECO:0007669"/>
    <property type="project" value="EnsemblFungi"/>
</dbReference>
<dbReference type="Pfam" id="PF03764">
    <property type="entry name" value="EFG_IV"/>
    <property type="match status" value="1"/>
</dbReference>
<dbReference type="SUPFAM" id="SSF50447">
    <property type="entry name" value="Translation proteins"/>
    <property type="match status" value="1"/>
</dbReference>
<keyword evidence="11" id="KW-1185">Reference proteome</keyword>
<protein>
    <recommendedName>
        <fullName evidence="9">Tr-type G domain-containing protein</fullName>
    </recommendedName>
</protein>
<dbReference type="FunFam" id="2.40.30.10:FF:000029">
    <property type="entry name" value="116 kDa U5 small nuclear ribonucleoprotein component"/>
    <property type="match status" value="1"/>
</dbReference>
<dbReference type="FunFam" id="3.40.50.300:FF:000646">
    <property type="entry name" value="U5 small nuclear ribonucleoprotein component"/>
    <property type="match status" value="1"/>
</dbReference>
<dbReference type="GO" id="GO:0000974">
    <property type="term" value="C:Prp19 complex"/>
    <property type="evidence" value="ECO:0007669"/>
    <property type="project" value="EnsemblFungi"/>
</dbReference>
<dbReference type="GO" id="GO:0000244">
    <property type="term" value="P:spliceosomal tri-snRNP complex assembly"/>
    <property type="evidence" value="ECO:0007669"/>
    <property type="project" value="EnsemblFungi"/>
</dbReference>
<comment type="subcellular location">
    <subcellularLocation>
        <location evidence="1">Nucleus</location>
    </subcellularLocation>
</comment>
<dbReference type="InterPro" id="IPR000795">
    <property type="entry name" value="T_Tr_GTP-bd_dom"/>
</dbReference>
<dbReference type="InterPro" id="IPR035647">
    <property type="entry name" value="EFG_III/V"/>
</dbReference>
<dbReference type="GO" id="GO:0000349">
    <property type="term" value="P:generation of catalytic spliceosome for first transesterification step"/>
    <property type="evidence" value="ECO:0007669"/>
    <property type="project" value="EnsemblFungi"/>
</dbReference>
<dbReference type="GO" id="GO:0030623">
    <property type="term" value="F:U5 snRNA binding"/>
    <property type="evidence" value="ECO:0007669"/>
    <property type="project" value="EnsemblFungi"/>
</dbReference>
<dbReference type="Gene3D" id="3.30.70.240">
    <property type="match status" value="1"/>
</dbReference>
<dbReference type="PANTHER" id="PTHR42908:SF6">
    <property type="entry name" value="116 KDA U5 SMALL NUCLEAR RIBONUCLEOPROTEIN COMPONENT"/>
    <property type="match status" value="1"/>
</dbReference>
<dbReference type="Proteomes" id="UP000019384">
    <property type="component" value="Unassembled WGS sequence"/>
</dbReference>
<proteinExistence type="predicted"/>
<feature type="domain" description="Tr-type G" evidence="9">
    <location>
        <begin position="132"/>
        <end position="404"/>
    </location>
</feature>
<evidence type="ECO:0000256" key="7">
    <source>
        <dbReference type="ARBA" id="ARBA00055641"/>
    </source>
</evidence>
<dbReference type="Gene3D" id="3.30.230.10">
    <property type="match status" value="1"/>
</dbReference>
<evidence type="ECO:0000256" key="6">
    <source>
        <dbReference type="ARBA" id="ARBA00023242"/>
    </source>
</evidence>
<gene>
    <name evidence="10" type="ORF">KUCA_T00001540001</name>
</gene>
<dbReference type="Pfam" id="PF00679">
    <property type="entry name" value="EFG_C"/>
    <property type="match status" value="1"/>
</dbReference>
<dbReference type="GO" id="GO:0071007">
    <property type="term" value="C:U2-type catalytic step 2 spliceosome"/>
    <property type="evidence" value="ECO:0007669"/>
    <property type="project" value="TreeGrafter"/>
</dbReference>
<dbReference type="GeneID" id="34518970"/>
<dbReference type="InterPro" id="IPR020568">
    <property type="entry name" value="Ribosomal_Su5_D2-typ_SF"/>
</dbReference>
<accession>W6MUF0</accession>
<reference evidence="10" key="2">
    <citation type="submission" date="2014-02" db="EMBL/GenBank/DDBJ databases">
        <title>Complete DNA sequence of /Kuraishia capsulata/ illustrates novel genomic features among budding yeasts (/Saccharomycotina/).</title>
        <authorList>
            <person name="Morales L."/>
            <person name="Noel B."/>
            <person name="Porcel B."/>
            <person name="Marcet-Houben M."/>
            <person name="Hullo M-F."/>
            <person name="Sacerdot C."/>
            <person name="Tekaia F."/>
            <person name="Leh-Louis V."/>
            <person name="Despons L."/>
            <person name="Khanna V."/>
            <person name="Aury J-M."/>
            <person name="Barbe V."/>
            <person name="Couloux A."/>
            <person name="Labadie K."/>
            <person name="Pelletier E."/>
            <person name="Souciet J-L."/>
            <person name="Boekhout T."/>
            <person name="Gabaldon T."/>
            <person name="Wincker P."/>
            <person name="Dujon B."/>
        </authorList>
    </citation>
    <scope>NUCLEOTIDE SEQUENCE</scope>
    <source>
        <strain evidence="10">CBS 1993</strain>
    </source>
</reference>
<dbReference type="STRING" id="1382522.W6MUF0"/>
<dbReference type="InterPro" id="IPR044121">
    <property type="entry name" value="Snu114_GTP-bd"/>
</dbReference>
<dbReference type="FunFam" id="3.30.230.10:FF:000009">
    <property type="entry name" value="116 kDa U5 small nuclear ribonucleoprotein component"/>
    <property type="match status" value="1"/>
</dbReference>
<dbReference type="GO" id="GO:0005682">
    <property type="term" value="C:U5 snRNP"/>
    <property type="evidence" value="ECO:0007669"/>
    <property type="project" value="EnsemblFungi"/>
</dbReference>
<comment type="function">
    <text evidence="7">Component of the U5 snRNP complex required for pre-mRNA splicing. Binds GTP.</text>
</comment>
<dbReference type="GO" id="GO:0046540">
    <property type="term" value="C:U4/U6 x U5 tri-snRNP complex"/>
    <property type="evidence" value="ECO:0007669"/>
    <property type="project" value="EnsemblFungi"/>
</dbReference>
<dbReference type="SMART" id="SM00889">
    <property type="entry name" value="EFG_IV"/>
    <property type="match status" value="1"/>
</dbReference>
<feature type="region of interest" description="Disordered" evidence="8">
    <location>
        <begin position="1"/>
        <end position="59"/>
    </location>
</feature>
<evidence type="ECO:0000313" key="10">
    <source>
        <dbReference type="EMBL" id="CDK25570.1"/>
    </source>
</evidence>
<name>W6MUF0_9ASCO</name>
<keyword evidence="6" id="KW-0539">Nucleus</keyword>
<feature type="compositionally biased region" description="Acidic residues" evidence="8">
    <location>
        <begin position="46"/>
        <end position="58"/>
    </location>
</feature>
<dbReference type="CDD" id="cd01683">
    <property type="entry name" value="EF2_IV_snRNP"/>
    <property type="match status" value="1"/>
</dbReference>
<sequence>MDEDDLYDEFGNLINEPVDSEASSASDSEEEVLGQTNGKHPKSGSDDSENDDAMEEVESSTVALYEDKQFYPSMSETFGPDVETIIATSDEQDINVPIVAPIEEKVFKIEEKELPTTTYSKEYMVNISNIPSRVRNIVLAGNLHTGKTSLVDALIAETHDLKLSKSLKTFKPPRYTDNHILEVERGCSVKMTPVTLLLEDLSDASMVVNIMDAPGHVNFSDELAVAARLADSVVLVIDVVEGLQRGEEIAIEHALQHKLPILLVINKIDRLVLELRIPPADAYLKIRHTIDEVNEHIQKSGFLSSYPHNALISPSLGNVCFASSTLQFCFSLRSFAKLYNERLGVQVDTDAFAKRLWGDVYYEATTRRFTKKPANTGSLERSFVSFILKPLYKVITISLSKDPKELNRFLKKSLNINSIPKATLELDPQIFLKDICGAFFGRFSAALVDMIEKHAPSPEEAASYKLSDTYTGPESGIVSRNVLKCDPEGPLIAYVAKLVDTSDAERFYAVVRVLSGTLKANSQIVLLGETYTDDFDEDLKDQDAKKTFYNVGRYKIPVAGIPAGSIGLVSGRDIDSFITKTATIYDMDGIMSDEEPIFIFKPLNYIFKPVLKVAIQPVNPSDLPKFTAGLKKINRSYVGCEVRVEESGEHVVLGSGELYMDCLLHDLRKLYTDIEIKVSDPMTKLAETCVESSFVKITVDSSNKKNKMSIIAEPLDPKIGEDIENGKISQSQPTREISKFFRNEYGWDSLAARSIWAFGSDENGSTILLDDTLPDEVDKKRLNQVKDFIIQGFKWATREGPLCDEPIRYVAFKIMSIDLSPNSIESNGAQIIQMTRNACYAALMTSSPKLLEPVYQVDITCTTTVAEKLSGFLDKRRGSIVRDYPIGGTPLYKVIGYVPVIDSVGLETDIRLLTQGQAMCLFTFEKWQLVPGNPLDRDAFIPVLKRAPVQSLARDFTTKTRKRKGIDGEPSLEKYIDEELIIKLKESGIIDG</sequence>
<dbReference type="AlphaFoldDB" id="W6MUF0"/>
<dbReference type="PRINTS" id="PR00315">
    <property type="entry name" value="ELONGATNFCT"/>
</dbReference>
<dbReference type="InterPro" id="IPR005517">
    <property type="entry name" value="Transl_elong_EFG/EF2_IV"/>
</dbReference>
<dbReference type="SMART" id="SM00838">
    <property type="entry name" value="EFG_C"/>
    <property type="match status" value="1"/>
</dbReference>
<keyword evidence="5" id="KW-0508">mRNA splicing</keyword>
<dbReference type="GO" id="GO:0005525">
    <property type="term" value="F:GTP binding"/>
    <property type="evidence" value="ECO:0007669"/>
    <property type="project" value="UniProtKB-KW"/>
</dbReference>
<keyword evidence="3" id="KW-0547">Nucleotide-binding</keyword>
<dbReference type="InterPro" id="IPR000640">
    <property type="entry name" value="EFG_V-like"/>
</dbReference>
<dbReference type="GO" id="GO:0005829">
    <property type="term" value="C:cytosol"/>
    <property type="evidence" value="ECO:0007669"/>
    <property type="project" value="TreeGrafter"/>
</dbReference>
<evidence type="ECO:0000256" key="4">
    <source>
        <dbReference type="ARBA" id="ARBA00023134"/>
    </source>
</evidence>
<dbReference type="InterPro" id="IPR031950">
    <property type="entry name" value="EFTUD2_N"/>
</dbReference>
<evidence type="ECO:0000313" key="11">
    <source>
        <dbReference type="Proteomes" id="UP000019384"/>
    </source>
</evidence>
<evidence type="ECO:0000259" key="9">
    <source>
        <dbReference type="PROSITE" id="PS51722"/>
    </source>
</evidence>
<dbReference type="EMBL" id="HG793126">
    <property type="protein sequence ID" value="CDK25570.1"/>
    <property type="molecule type" value="Genomic_DNA"/>
</dbReference>
<dbReference type="InterPro" id="IPR027417">
    <property type="entry name" value="P-loop_NTPase"/>
</dbReference>
<dbReference type="HOGENOM" id="CLU_002794_11_2_1"/>
<dbReference type="SUPFAM" id="SSF54211">
    <property type="entry name" value="Ribosomal protein S5 domain 2-like"/>
    <property type="match status" value="1"/>
</dbReference>
<dbReference type="PROSITE" id="PS51722">
    <property type="entry name" value="G_TR_2"/>
    <property type="match status" value="1"/>
</dbReference>
<reference evidence="10" key="1">
    <citation type="submission" date="2013-12" db="EMBL/GenBank/DDBJ databases">
        <authorList>
            <person name="Genoscope - CEA"/>
        </authorList>
    </citation>
    <scope>NUCLEOTIDE SEQUENCE</scope>
    <source>
        <strain evidence="10">CBS 1993</strain>
    </source>
</reference>
<dbReference type="Gene3D" id="3.30.70.870">
    <property type="entry name" value="Elongation Factor G (Translational Gtpase), domain 3"/>
    <property type="match status" value="1"/>
</dbReference>
<evidence type="ECO:0000256" key="2">
    <source>
        <dbReference type="ARBA" id="ARBA00022664"/>
    </source>
</evidence>
<dbReference type="Pfam" id="PF16004">
    <property type="entry name" value="EFTUD2"/>
    <property type="match status" value="1"/>
</dbReference>
<evidence type="ECO:0000256" key="5">
    <source>
        <dbReference type="ARBA" id="ARBA00023187"/>
    </source>
</evidence>
<dbReference type="InterPro" id="IPR014721">
    <property type="entry name" value="Ribsml_uS5_D2-typ_fold_subgr"/>
</dbReference>
<dbReference type="Gene3D" id="3.40.50.300">
    <property type="entry name" value="P-loop containing nucleotide triphosphate hydrolases"/>
    <property type="match status" value="1"/>
</dbReference>
<dbReference type="PANTHER" id="PTHR42908">
    <property type="entry name" value="TRANSLATION ELONGATION FACTOR-RELATED"/>
    <property type="match status" value="1"/>
</dbReference>
<dbReference type="GO" id="GO:0003924">
    <property type="term" value="F:GTPase activity"/>
    <property type="evidence" value="ECO:0007669"/>
    <property type="project" value="EnsemblFungi"/>
</dbReference>
<dbReference type="OrthoDB" id="364892at2759"/>
<dbReference type="SUPFAM" id="SSF54980">
    <property type="entry name" value="EF-G C-terminal domain-like"/>
    <property type="match status" value="2"/>
</dbReference>
<dbReference type="Gene3D" id="3.90.1430.10">
    <property type="entry name" value="Yeast translation eEF2 (G' domain)"/>
    <property type="match status" value="1"/>
</dbReference>
<evidence type="ECO:0000256" key="8">
    <source>
        <dbReference type="SAM" id="MobiDB-lite"/>
    </source>
</evidence>